<dbReference type="STRING" id="870435.A0A0C3P659"/>
<evidence type="ECO:0000313" key="2">
    <source>
        <dbReference type="EMBL" id="KIO08750.1"/>
    </source>
</evidence>
<name>A0A0C3P659_PISTI</name>
<gene>
    <name evidence="2" type="ORF">M404DRAFT_133624</name>
</gene>
<sequence length="165" mass="19013">PSEYNRSHNGLQTWLTQVEGYLNLNRHVYNTEALKISFALTYMTKGAVVSFTENYQNENKLLDGQIYYTDDFKTFVAWLKATFESGDQTTLAILCLSSIKQGKRELEAYITEFTGLVNKAQLKEESWEAGIFFEKGLNKEYRDWILNSGWALNTVLEWIRVAGEA</sequence>
<evidence type="ECO:0000313" key="3">
    <source>
        <dbReference type="Proteomes" id="UP000054217"/>
    </source>
</evidence>
<dbReference type="InterPro" id="IPR005162">
    <property type="entry name" value="Retrotrans_gag_dom"/>
</dbReference>
<accession>A0A0C3P659</accession>
<proteinExistence type="predicted"/>
<dbReference type="AlphaFoldDB" id="A0A0C3P659"/>
<protein>
    <recommendedName>
        <fullName evidence="1">Retrotransposon gag domain-containing protein</fullName>
    </recommendedName>
</protein>
<organism evidence="2 3">
    <name type="scientific">Pisolithus tinctorius Marx 270</name>
    <dbReference type="NCBI Taxonomy" id="870435"/>
    <lineage>
        <taxon>Eukaryota</taxon>
        <taxon>Fungi</taxon>
        <taxon>Dikarya</taxon>
        <taxon>Basidiomycota</taxon>
        <taxon>Agaricomycotina</taxon>
        <taxon>Agaricomycetes</taxon>
        <taxon>Agaricomycetidae</taxon>
        <taxon>Boletales</taxon>
        <taxon>Sclerodermatineae</taxon>
        <taxon>Pisolithaceae</taxon>
        <taxon>Pisolithus</taxon>
    </lineage>
</organism>
<feature type="non-terminal residue" evidence="2">
    <location>
        <position position="1"/>
    </location>
</feature>
<dbReference type="InParanoid" id="A0A0C3P659"/>
<dbReference type="OrthoDB" id="2690063at2759"/>
<keyword evidence="3" id="KW-1185">Reference proteome</keyword>
<feature type="domain" description="Retrotransposon gag" evidence="1">
    <location>
        <begin position="60"/>
        <end position="137"/>
    </location>
</feature>
<reference evidence="2 3" key="1">
    <citation type="submission" date="2014-04" db="EMBL/GenBank/DDBJ databases">
        <authorList>
            <consortium name="DOE Joint Genome Institute"/>
            <person name="Kuo A."/>
            <person name="Kohler A."/>
            <person name="Costa M.D."/>
            <person name="Nagy L.G."/>
            <person name="Floudas D."/>
            <person name="Copeland A."/>
            <person name="Barry K.W."/>
            <person name="Cichocki N."/>
            <person name="Veneault-Fourrey C."/>
            <person name="LaButti K."/>
            <person name="Lindquist E.A."/>
            <person name="Lipzen A."/>
            <person name="Lundell T."/>
            <person name="Morin E."/>
            <person name="Murat C."/>
            <person name="Sun H."/>
            <person name="Tunlid A."/>
            <person name="Henrissat B."/>
            <person name="Grigoriev I.V."/>
            <person name="Hibbett D.S."/>
            <person name="Martin F."/>
            <person name="Nordberg H.P."/>
            <person name="Cantor M.N."/>
            <person name="Hua S.X."/>
        </authorList>
    </citation>
    <scope>NUCLEOTIDE SEQUENCE [LARGE SCALE GENOMIC DNA]</scope>
    <source>
        <strain evidence="2 3">Marx 270</strain>
    </source>
</reference>
<dbReference type="Pfam" id="PF03732">
    <property type="entry name" value="Retrotrans_gag"/>
    <property type="match status" value="1"/>
</dbReference>
<dbReference type="Proteomes" id="UP000054217">
    <property type="component" value="Unassembled WGS sequence"/>
</dbReference>
<evidence type="ECO:0000259" key="1">
    <source>
        <dbReference type="Pfam" id="PF03732"/>
    </source>
</evidence>
<dbReference type="EMBL" id="KN831956">
    <property type="protein sequence ID" value="KIO08750.1"/>
    <property type="molecule type" value="Genomic_DNA"/>
</dbReference>
<reference evidence="3" key="2">
    <citation type="submission" date="2015-01" db="EMBL/GenBank/DDBJ databases">
        <title>Evolutionary Origins and Diversification of the Mycorrhizal Mutualists.</title>
        <authorList>
            <consortium name="DOE Joint Genome Institute"/>
            <consortium name="Mycorrhizal Genomics Consortium"/>
            <person name="Kohler A."/>
            <person name="Kuo A."/>
            <person name="Nagy L.G."/>
            <person name="Floudas D."/>
            <person name="Copeland A."/>
            <person name="Barry K.W."/>
            <person name="Cichocki N."/>
            <person name="Veneault-Fourrey C."/>
            <person name="LaButti K."/>
            <person name="Lindquist E.A."/>
            <person name="Lipzen A."/>
            <person name="Lundell T."/>
            <person name="Morin E."/>
            <person name="Murat C."/>
            <person name="Riley R."/>
            <person name="Ohm R."/>
            <person name="Sun H."/>
            <person name="Tunlid A."/>
            <person name="Henrissat B."/>
            <person name="Grigoriev I.V."/>
            <person name="Hibbett D.S."/>
            <person name="Martin F."/>
        </authorList>
    </citation>
    <scope>NUCLEOTIDE SEQUENCE [LARGE SCALE GENOMIC DNA]</scope>
    <source>
        <strain evidence="3">Marx 270</strain>
    </source>
</reference>
<dbReference type="HOGENOM" id="CLU_000384_30_2_1"/>